<proteinExistence type="predicted"/>
<organism evidence="1 2">
    <name type="scientific">Mycobacterium parascrofulaceum ATCC BAA-614</name>
    <dbReference type="NCBI Taxonomy" id="525368"/>
    <lineage>
        <taxon>Bacteria</taxon>
        <taxon>Bacillati</taxon>
        <taxon>Actinomycetota</taxon>
        <taxon>Actinomycetes</taxon>
        <taxon>Mycobacteriales</taxon>
        <taxon>Mycobacteriaceae</taxon>
        <taxon>Mycobacterium</taxon>
        <taxon>Mycobacterium simiae complex</taxon>
    </lineage>
</organism>
<dbReference type="AlphaFoldDB" id="D5P652"/>
<keyword evidence="2" id="KW-1185">Reference proteome</keyword>
<gene>
    <name evidence="1" type="ORF">HMPREF0591_1646</name>
</gene>
<comment type="caution">
    <text evidence="1">The sequence shown here is derived from an EMBL/GenBank/DDBJ whole genome shotgun (WGS) entry which is preliminary data.</text>
</comment>
<reference evidence="1 2" key="1">
    <citation type="submission" date="2010-04" db="EMBL/GenBank/DDBJ databases">
        <authorList>
            <person name="Muzny D."/>
            <person name="Qin X."/>
            <person name="Deng J."/>
            <person name="Jiang H."/>
            <person name="Liu Y."/>
            <person name="Qu J."/>
            <person name="Song X.-Z."/>
            <person name="Zhang L."/>
            <person name="Thornton R."/>
            <person name="Coyle M."/>
            <person name="Francisco L."/>
            <person name="Jackson L."/>
            <person name="Javaid M."/>
            <person name="Korchina V."/>
            <person name="Kovar C."/>
            <person name="Mata R."/>
            <person name="Mathew T."/>
            <person name="Ngo R."/>
            <person name="Nguyen L."/>
            <person name="Nguyen N."/>
            <person name="Okwuonu G."/>
            <person name="Ongeri F."/>
            <person name="Pham C."/>
            <person name="Simmons D."/>
            <person name="Wilczek-Boney K."/>
            <person name="Hale W."/>
            <person name="Jakkamsetti A."/>
            <person name="Pham P."/>
            <person name="Ruth R."/>
            <person name="San Lucas F."/>
            <person name="Warren J."/>
            <person name="Zhang J."/>
            <person name="Zhao Z."/>
            <person name="Zhou C."/>
            <person name="Zhu D."/>
            <person name="Lee S."/>
            <person name="Bess C."/>
            <person name="Blankenburg K."/>
            <person name="Forbes L."/>
            <person name="Fu Q."/>
            <person name="Gubbala S."/>
            <person name="Hirani K."/>
            <person name="Jayaseelan J.C."/>
            <person name="Lara F."/>
            <person name="Munidasa M."/>
            <person name="Palculict T."/>
            <person name="Patil S."/>
            <person name="Pu L.-L."/>
            <person name="Saada N."/>
            <person name="Tang L."/>
            <person name="Weissenberger G."/>
            <person name="Zhu Y."/>
            <person name="Hemphill L."/>
            <person name="Shang Y."/>
            <person name="Youmans B."/>
            <person name="Ayvaz T."/>
            <person name="Ross M."/>
            <person name="Santibanez J."/>
            <person name="Aqrawi P."/>
            <person name="Gross S."/>
            <person name="Joshi V."/>
            <person name="Fowler G."/>
            <person name="Nazareth L."/>
            <person name="Reid J."/>
            <person name="Worley K."/>
            <person name="Petrosino J."/>
            <person name="Highlander S."/>
            <person name="Gibbs R."/>
        </authorList>
    </citation>
    <scope>NUCLEOTIDE SEQUENCE [LARGE SCALE GENOMIC DNA]</scope>
    <source>
        <strain evidence="1 2">ATCC BAA-614</strain>
    </source>
</reference>
<dbReference type="Proteomes" id="UP000003653">
    <property type="component" value="Unassembled WGS sequence"/>
</dbReference>
<name>D5P652_9MYCO</name>
<dbReference type="HOGENOM" id="CLU_3218895_0_0_11"/>
<evidence type="ECO:0000313" key="1">
    <source>
        <dbReference type="EMBL" id="EFG78439.1"/>
    </source>
</evidence>
<protein>
    <submittedName>
        <fullName evidence="1">Uncharacterized protein</fullName>
    </submittedName>
</protein>
<evidence type="ECO:0000313" key="2">
    <source>
        <dbReference type="Proteomes" id="UP000003653"/>
    </source>
</evidence>
<dbReference type="EMBL" id="ADNV01000120">
    <property type="protein sequence ID" value="EFG78439.1"/>
    <property type="molecule type" value="Genomic_DNA"/>
</dbReference>
<accession>D5P652</accession>
<sequence length="44" mass="4476">MPSQDSAGKSLDDLAGLLIAAYTMAGTAINHGVGSLTHLRRPPA</sequence>